<comment type="caution">
    <text evidence="2">The sequence shown here is derived from an EMBL/GenBank/DDBJ whole genome shotgun (WGS) entry which is preliminary data.</text>
</comment>
<dbReference type="InterPro" id="IPR000719">
    <property type="entry name" value="Prot_kinase_dom"/>
</dbReference>
<dbReference type="PANTHER" id="PTHR48007:SF77">
    <property type="entry name" value="PROTEIN KINASE DOMAIN-CONTAINING PROTEIN"/>
    <property type="match status" value="1"/>
</dbReference>
<reference evidence="2 3" key="1">
    <citation type="submission" date="2024-01" db="EMBL/GenBank/DDBJ databases">
        <title>The complete chloroplast genome sequence of Lithospermum erythrorhizon: insights into the phylogenetic relationship among Boraginaceae species and the maternal lineages of purple gromwells.</title>
        <authorList>
            <person name="Okada T."/>
            <person name="Watanabe K."/>
        </authorList>
    </citation>
    <scope>NUCLEOTIDE SEQUENCE [LARGE SCALE GENOMIC DNA]</scope>
</reference>
<evidence type="ECO:0000259" key="1">
    <source>
        <dbReference type="PROSITE" id="PS50011"/>
    </source>
</evidence>
<dbReference type="InterPro" id="IPR011009">
    <property type="entry name" value="Kinase-like_dom_sf"/>
</dbReference>
<keyword evidence="3" id="KW-1185">Reference proteome</keyword>
<dbReference type="PIRSF" id="PIRSF000654">
    <property type="entry name" value="Integrin-linked_kinase"/>
    <property type="match status" value="1"/>
</dbReference>
<proteinExistence type="predicted"/>
<dbReference type="PANTHER" id="PTHR48007">
    <property type="entry name" value="LEUCINE-RICH REPEAT RECEPTOR-LIKE PROTEIN KINASE PXC1"/>
    <property type="match status" value="1"/>
</dbReference>
<name>A0AAV3QLG1_LITER</name>
<gene>
    <name evidence="2" type="ORF">LIER_20415</name>
</gene>
<accession>A0AAV3QLG1</accession>
<dbReference type="InterPro" id="IPR046959">
    <property type="entry name" value="PRK1-6/SRF4-like"/>
</dbReference>
<dbReference type="AlphaFoldDB" id="A0AAV3QLG1"/>
<evidence type="ECO:0000313" key="2">
    <source>
        <dbReference type="EMBL" id="GAA0164879.1"/>
    </source>
</evidence>
<dbReference type="Gene3D" id="1.10.510.10">
    <property type="entry name" value="Transferase(Phosphotransferase) domain 1"/>
    <property type="match status" value="1"/>
</dbReference>
<dbReference type="GO" id="GO:0005524">
    <property type="term" value="F:ATP binding"/>
    <property type="evidence" value="ECO:0007669"/>
    <property type="project" value="InterPro"/>
</dbReference>
<dbReference type="EMBL" id="BAABME010005182">
    <property type="protein sequence ID" value="GAA0164879.1"/>
    <property type="molecule type" value="Genomic_DNA"/>
</dbReference>
<dbReference type="Pfam" id="PF00069">
    <property type="entry name" value="Pkinase"/>
    <property type="match status" value="1"/>
</dbReference>
<dbReference type="Gene3D" id="3.30.200.20">
    <property type="entry name" value="Phosphorylase Kinase, domain 1"/>
    <property type="match status" value="1"/>
</dbReference>
<dbReference type="SUPFAM" id="SSF56112">
    <property type="entry name" value="Protein kinase-like (PK-like)"/>
    <property type="match status" value="1"/>
</dbReference>
<organism evidence="2 3">
    <name type="scientific">Lithospermum erythrorhizon</name>
    <name type="common">Purple gromwell</name>
    <name type="synonym">Lithospermum officinale var. erythrorhizon</name>
    <dbReference type="NCBI Taxonomy" id="34254"/>
    <lineage>
        <taxon>Eukaryota</taxon>
        <taxon>Viridiplantae</taxon>
        <taxon>Streptophyta</taxon>
        <taxon>Embryophyta</taxon>
        <taxon>Tracheophyta</taxon>
        <taxon>Spermatophyta</taxon>
        <taxon>Magnoliopsida</taxon>
        <taxon>eudicotyledons</taxon>
        <taxon>Gunneridae</taxon>
        <taxon>Pentapetalae</taxon>
        <taxon>asterids</taxon>
        <taxon>lamiids</taxon>
        <taxon>Boraginales</taxon>
        <taxon>Boraginaceae</taxon>
        <taxon>Boraginoideae</taxon>
        <taxon>Lithospermeae</taxon>
        <taxon>Lithospermum</taxon>
    </lineage>
</organism>
<sequence>MESPKFVFLGNGIEEISLNELLGSEACNLGIGTLGNTYKVKLEERGKTIVVKRLKSGSFLADDNEFKEKVDELGKMVHENLLSIKAYSCLQNNEGRLLLTEYMTKGSLAFVLHGDGGQNKFQLSWKLICNIIYGVARGVRYLHSKGPNIFHGNIKSENVLLNDSYQALLSDFGISHLLKPQFRIVPTSGYSAPELNTSQEISQKSDVYSFGVLLMEILTGKQPPNGSMLNKEIQDLPKWMRSMLQKKCAIDVFDASVLENKDKEIEDQMMELLQLALCCTFQNPISRPTMVAVTRQIEVTCKFMVSLR</sequence>
<dbReference type="Proteomes" id="UP001454036">
    <property type="component" value="Unassembled WGS sequence"/>
</dbReference>
<evidence type="ECO:0000313" key="3">
    <source>
        <dbReference type="Proteomes" id="UP001454036"/>
    </source>
</evidence>
<dbReference type="PROSITE" id="PS50011">
    <property type="entry name" value="PROTEIN_KINASE_DOM"/>
    <property type="match status" value="1"/>
</dbReference>
<protein>
    <recommendedName>
        <fullName evidence="1">Protein kinase domain-containing protein</fullName>
    </recommendedName>
</protein>
<feature type="domain" description="Protein kinase" evidence="1">
    <location>
        <begin position="23"/>
        <end position="304"/>
    </location>
</feature>
<dbReference type="GO" id="GO:0004672">
    <property type="term" value="F:protein kinase activity"/>
    <property type="evidence" value="ECO:0007669"/>
    <property type="project" value="InterPro"/>
</dbReference>